<keyword evidence="6" id="KW-0539">Nucleus</keyword>
<reference evidence="10" key="1">
    <citation type="submission" date="2019-12" db="EMBL/GenBank/DDBJ databases">
        <authorList>
            <person name="Scholes J."/>
        </authorList>
    </citation>
    <scope>NUCLEOTIDE SEQUENCE</scope>
</reference>
<evidence type="ECO:0000313" key="11">
    <source>
        <dbReference type="Proteomes" id="UP001153555"/>
    </source>
</evidence>
<feature type="region of interest" description="Disordered" evidence="7">
    <location>
        <begin position="53"/>
        <end position="92"/>
    </location>
</feature>
<feature type="domain" description="TCP" evidence="8">
    <location>
        <begin position="78"/>
        <end position="136"/>
    </location>
</feature>
<gene>
    <name evidence="10" type="ORF">SHERM_28016</name>
</gene>
<dbReference type="OrthoDB" id="1896834at2759"/>
<protein>
    <submittedName>
        <fullName evidence="10">Transcription factor TCP1</fullName>
    </submittedName>
</protein>
<evidence type="ECO:0000256" key="5">
    <source>
        <dbReference type="ARBA" id="ARBA00023163"/>
    </source>
</evidence>
<evidence type="ECO:0000259" key="9">
    <source>
        <dbReference type="PROSITE" id="PS51370"/>
    </source>
</evidence>
<comment type="caution">
    <text evidence="10">The sequence shown here is derived from an EMBL/GenBank/DDBJ whole genome shotgun (WGS) entry which is preliminary data.</text>
</comment>
<proteinExistence type="predicted"/>
<dbReference type="PANTHER" id="PTHR31072">
    <property type="entry name" value="TRANSCRIPTION FACTOR TCP4-RELATED"/>
    <property type="match status" value="1"/>
</dbReference>
<dbReference type="GO" id="GO:0003700">
    <property type="term" value="F:DNA-binding transcription factor activity"/>
    <property type="evidence" value="ECO:0007669"/>
    <property type="project" value="InterPro"/>
</dbReference>
<keyword evidence="5" id="KW-0804">Transcription</keyword>
<feature type="compositionally biased region" description="Basic and acidic residues" evidence="7">
    <location>
        <begin position="176"/>
        <end position="188"/>
    </location>
</feature>
<feature type="compositionally biased region" description="Basic residues" evidence="7">
    <location>
        <begin position="75"/>
        <end position="84"/>
    </location>
</feature>
<feature type="region of interest" description="Disordered" evidence="7">
    <location>
        <begin position="148"/>
        <end position="188"/>
    </location>
</feature>
<evidence type="ECO:0000259" key="8">
    <source>
        <dbReference type="PROSITE" id="PS51369"/>
    </source>
</evidence>
<dbReference type="InterPro" id="IPR017887">
    <property type="entry name" value="TF_TCP_subgr"/>
</dbReference>
<dbReference type="Pfam" id="PF03634">
    <property type="entry name" value="TCP"/>
    <property type="match status" value="1"/>
</dbReference>
<keyword evidence="2" id="KW-0217">Developmental protein</keyword>
<name>A0A9N7NEA2_STRHE</name>
<dbReference type="PROSITE" id="PS51370">
    <property type="entry name" value="R"/>
    <property type="match status" value="1"/>
</dbReference>
<evidence type="ECO:0000256" key="4">
    <source>
        <dbReference type="ARBA" id="ARBA00023125"/>
    </source>
</evidence>
<feature type="region of interest" description="Disordered" evidence="7">
    <location>
        <begin position="1"/>
        <end position="28"/>
    </location>
</feature>
<sequence length="259" mass="29298">MFNKNNTTFLHFPHASSSSSPGTEFFSGHHHHHHPEFFSGHYHRHHPEFFCGHHQPDPTIPTAGHPAPPPPTRKPTPKKDRHSKIYTSQGPRDRRVRLSIGIARKFFDLQETLGFDKPSKTLDWLLNKSKAAIKDLVVRSNGEKTVITPSALAPSEREASSCDEGWPPKGKSGNNKNKDALDLAKESRARARARARERTREKMCIKQICGGDVNTMNMNMNFQQNFGFPAENWNVCEQLGSTQSSLLCAVLDQHKFMNR</sequence>
<dbReference type="GO" id="GO:0005634">
    <property type="term" value="C:nucleus"/>
    <property type="evidence" value="ECO:0007669"/>
    <property type="project" value="UniProtKB-SubCell"/>
</dbReference>
<evidence type="ECO:0000256" key="6">
    <source>
        <dbReference type="ARBA" id="ARBA00023242"/>
    </source>
</evidence>
<keyword evidence="3" id="KW-0805">Transcription regulation</keyword>
<keyword evidence="11" id="KW-1185">Reference proteome</keyword>
<comment type="subcellular location">
    <subcellularLocation>
        <location evidence="1">Nucleus</location>
    </subcellularLocation>
</comment>
<keyword evidence="4" id="KW-0238">DNA-binding</keyword>
<dbReference type="AlphaFoldDB" id="A0A9N7NEA2"/>
<dbReference type="GO" id="GO:2000032">
    <property type="term" value="P:regulation of secondary shoot formation"/>
    <property type="evidence" value="ECO:0007669"/>
    <property type="project" value="TreeGrafter"/>
</dbReference>
<evidence type="ECO:0000256" key="3">
    <source>
        <dbReference type="ARBA" id="ARBA00023015"/>
    </source>
</evidence>
<dbReference type="PANTHER" id="PTHR31072:SF224">
    <property type="entry name" value="TRANSCRIPTION FACTOR TCP1"/>
    <property type="match status" value="1"/>
</dbReference>
<dbReference type="InterPro" id="IPR017888">
    <property type="entry name" value="CYC/TB1_R_domain"/>
</dbReference>
<evidence type="ECO:0000256" key="7">
    <source>
        <dbReference type="SAM" id="MobiDB-lite"/>
    </source>
</evidence>
<dbReference type="EMBL" id="CACSLK010027837">
    <property type="protein sequence ID" value="CAA0832742.1"/>
    <property type="molecule type" value="Genomic_DNA"/>
</dbReference>
<feature type="domain" description="R" evidence="9">
    <location>
        <begin position="185"/>
        <end position="202"/>
    </location>
</feature>
<accession>A0A9N7NEA2</accession>
<evidence type="ECO:0000313" key="10">
    <source>
        <dbReference type="EMBL" id="CAA0832742.1"/>
    </source>
</evidence>
<dbReference type="InterPro" id="IPR005333">
    <property type="entry name" value="Transcription_factor_TCP"/>
</dbReference>
<organism evidence="10 11">
    <name type="scientific">Striga hermonthica</name>
    <name type="common">Purple witchweed</name>
    <name type="synonym">Buchnera hermonthica</name>
    <dbReference type="NCBI Taxonomy" id="68872"/>
    <lineage>
        <taxon>Eukaryota</taxon>
        <taxon>Viridiplantae</taxon>
        <taxon>Streptophyta</taxon>
        <taxon>Embryophyta</taxon>
        <taxon>Tracheophyta</taxon>
        <taxon>Spermatophyta</taxon>
        <taxon>Magnoliopsida</taxon>
        <taxon>eudicotyledons</taxon>
        <taxon>Gunneridae</taxon>
        <taxon>Pentapetalae</taxon>
        <taxon>asterids</taxon>
        <taxon>lamiids</taxon>
        <taxon>Lamiales</taxon>
        <taxon>Orobanchaceae</taxon>
        <taxon>Buchnereae</taxon>
        <taxon>Striga</taxon>
    </lineage>
</organism>
<dbReference type="GO" id="GO:0043565">
    <property type="term" value="F:sequence-specific DNA binding"/>
    <property type="evidence" value="ECO:0007669"/>
    <property type="project" value="TreeGrafter"/>
</dbReference>
<evidence type="ECO:0000256" key="1">
    <source>
        <dbReference type="ARBA" id="ARBA00004123"/>
    </source>
</evidence>
<feature type="compositionally biased region" description="Low complexity" evidence="7">
    <location>
        <begin position="16"/>
        <end position="26"/>
    </location>
</feature>
<dbReference type="Proteomes" id="UP001153555">
    <property type="component" value="Unassembled WGS sequence"/>
</dbReference>
<dbReference type="PROSITE" id="PS51369">
    <property type="entry name" value="TCP"/>
    <property type="match status" value="1"/>
</dbReference>
<evidence type="ECO:0000256" key="2">
    <source>
        <dbReference type="ARBA" id="ARBA00022473"/>
    </source>
</evidence>